<dbReference type="PANTHER" id="PTHR43015">
    <property type="entry name" value="D-RIBITOL-5-PHOSPHATE CYTIDYLYLTRANSFERASE"/>
    <property type="match status" value="1"/>
</dbReference>
<dbReference type="AlphaFoldDB" id="A0A1M6PSP5"/>
<dbReference type="GO" id="GO:0008299">
    <property type="term" value="P:isoprenoid biosynthetic process"/>
    <property type="evidence" value="ECO:0007669"/>
    <property type="project" value="InterPro"/>
</dbReference>
<protein>
    <submittedName>
        <fullName evidence="3">2-C-methyl-D-erythritol 4-phosphate cytidylyltransferase</fullName>
    </submittedName>
</protein>
<organism evidence="3 5">
    <name type="scientific">Fibrobacter intestinalis</name>
    <dbReference type="NCBI Taxonomy" id="28122"/>
    <lineage>
        <taxon>Bacteria</taxon>
        <taxon>Pseudomonadati</taxon>
        <taxon>Fibrobacterota</taxon>
        <taxon>Fibrobacteria</taxon>
        <taxon>Fibrobacterales</taxon>
        <taxon>Fibrobacteraceae</taxon>
        <taxon>Fibrobacter</taxon>
    </lineage>
</organism>
<name>A0A1M6PSP5_9BACT</name>
<dbReference type="NCBIfam" id="NF001183">
    <property type="entry name" value="PRK00155.1-3"/>
    <property type="match status" value="1"/>
</dbReference>
<sequence>MKNVALIFAGGTGTRMNNSARPKQFLELDGRAVIIHTLGHFEKHPGIESICVVCLESWISYLKSLLARFSISKVRWVVPGGSTGQESIYNGLKAIHDEVQFPDEYSILIHDGVRPLISEKVITDNIDCVEQFGSAITVAPAIETVITSNENFEVQSIYNRNCCHLARAPQSFWMKNIWNAHERARAEGVVNMIDSACLMKHYGYSLHMVDGPAENIKITTPMDFFLFKAIYEVKLNSQVFGI</sequence>
<reference evidence="3" key="1">
    <citation type="submission" date="2016-11" db="EMBL/GenBank/DDBJ databases">
        <authorList>
            <person name="Jaros S."/>
            <person name="Januszkiewicz K."/>
            <person name="Wedrychowicz H."/>
        </authorList>
    </citation>
    <scope>NUCLEOTIDE SEQUENCE [LARGE SCALE GENOMIC DNA]</scope>
    <source>
        <strain evidence="3">UWOS</strain>
    </source>
</reference>
<evidence type="ECO:0000313" key="5">
    <source>
        <dbReference type="Proteomes" id="UP000184275"/>
    </source>
</evidence>
<dbReference type="SUPFAM" id="SSF53448">
    <property type="entry name" value="Nucleotide-diphospho-sugar transferases"/>
    <property type="match status" value="1"/>
</dbReference>
<evidence type="ECO:0000313" key="3">
    <source>
        <dbReference type="EMBL" id="SHK11004.1"/>
    </source>
</evidence>
<reference evidence="4 6" key="3">
    <citation type="submission" date="2017-02" db="EMBL/GenBank/DDBJ databases">
        <authorList>
            <person name="Peterson S.W."/>
        </authorList>
    </citation>
    <scope>NUCLEOTIDE SEQUENCE [LARGE SCALE GENOMIC DNA]</scope>
    <source>
        <strain evidence="4 6">ATCC 43854</strain>
    </source>
</reference>
<dbReference type="RefSeq" id="WP_073301708.1">
    <property type="nucleotide sequence ID" value="NZ_FRAW01000001.1"/>
</dbReference>
<dbReference type="Gene3D" id="3.90.550.10">
    <property type="entry name" value="Spore Coat Polysaccharide Biosynthesis Protein SpsA, Chain A"/>
    <property type="match status" value="1"/>
</dbReference>
<dbReference type="InterPro" id="IPR018294">
    <property type="entry name" value="ISPD_synthase_CS"/>
</dbReference>
<dbReference type="FunFam" id="3.90.550.10:FF:000003">
    <property type="entry name" value="2-C-methyl-D-erythritol 4-phosphate cytidylyltransferase"/>
    <property type="match status" value="1"/>
</dbReference>
<dbReference type="GO" id="GO:0050518">
    <property type="term" value="F:2-C-methyl-D-erythritol 4-phosphate cytidylyltransferase activity"/>
    <property type="evidence" value="ECO:0007669"/>
    <property type="project" value="UniProtKB-ARBA"/>
</dbReference>
<dbReference type="EMBL" id="FUWU01000001">
    <property type="protein sequence ID" value="SJZ33454.1"/>
    <property type="molecule type" value="Genomic_DNA"/>
</dbReference>
<evidence type="ECO:0000313" key="4">
    <source>
        <dbReference type="EMBL" id="SJZ33454.1"/>
    </source>
</evidence>
<dbReference type="Proteomes" id="UP000190449">
    <property type="component" value="Unassembled WGS sequence"/>
</dbReference>
<dbReference type="InterPro" id="IPR029044">
    <property type="entry name" value="Nucleotide-diphossugar_trans"/>
</dbReference>
<keyword evidence="5" id="KW-1185">Reference proteome</keyword>
<dbReference type="STRING" id="28122.SAMN02745108_00114"/>
<dbReference type="InterPro" id="IPR034683">
    <property type="entry name" value="IspD/TarI"/>
</dbReference>
<dbReference type="CDD" id="cd02516">
    <property type="entry name" value="CDP-ME_synthetase"/>
    <property type="match status" value="1"/>
</dbReference>
<keyword evidence="1 3" id="KW-0808">Transferase</keyword>
<dbReference type="PANTHER" id="PTHR43015:SF1">
    <property type="entry name" value="D-RIBITOL-5-PHOSPHATE CYTIDYLYLTRANSFERASE"/>
    <property type="match status" value="1"/>
</dbReference>
<dbReference type="EMBL" id="FRAW01000001">
    <property type="protein sequence ID" value="SHK11004.1"/>
    <property type="molecule type" value="Genomic_DNA"/>
</dbReference>
<dbReference type="PROSITE" id="PS01295">
    <property type="entry name" value="ISPD"/>
    <property type="match status" value="1"/>
</dbReference>
<dbReference type="Proteomes" id="UP000184275">
    <property type="component" value="Unassembled WGS sequence"/>
</dbReference>
<keyword evidence="2 3" id="KW-0548">Nucleotidyltransferase</keyword>
<proteinExistence type="predicted"/>
<dbReference type="GO" id="GO:0005829">
    <property type="term" value="C:cytosol"/>
    <property type="evidence" value="ECO:0007669"/>
    <property type="project" value="TreeGrafter"/>
</dbReference>
<accession>A0A1M6PSP5</accession>
<evidence type="ECO:0000256" key="2">
    <source>
        <dbReference type="ARBA" id="ARBA00022695"/>
    </source>
</evidence>
<dbReference type="Pfam" id="PF01128">
    <property type="entry name" value="IspD"/>
    <property type="match status" value="1"/>
</dbReference>
<gene>
    <name evidence="4" type="ORF">SAMN02745108_00114</name>
    <name evidence="3" type="ORF">SAMN05720469_10199</name>
</gene>
<evidence type="ECO:0000256" key="1">
    <source>
        <dbReference type="ARBA" id="ARBA00022679"/>
    </source>
</evidence>
<accession>A0A1T4JTL9</accession>
<evidence type="ECO:0000313" key="6">
    <source>
        <dbReference type="Proteomes" id="UP000190449"/>
    </source>
</evidence>
<reference evidence="5" key="2">
    <citation type="submission" date="2016-11" db="EMBL/GenBank/DDBJ databases">
        <authorList>
            <person name="Varghese N."/>
            <person name="Submissions S."/>
        </authorList>
    </citation>
    <scope>NUCLEOTIDE SEQUENCE [LARGE SCALE GENOMIC DNA]</scope>
    <source>
        <strain evidence="5">UWOS</strain>
    </source>
</reference>